<organism evidence="1 2">
    <name type="scientific">Citrus x changshan-huyou</name>
    <dbReference type="NCBI Taxonomy" id="2935761"/>
    <lineage>
        <taxon>Eukaryota</taxon>
        <taxon>Viridiplantae</taxon>
        <taxon>Streptophyta</taxon>
        <taxon>Embryophyta</taxon>
        <taxon>Tracheophyta</taxon>
        <taxon>Spermatophyta</taxon>
        <taxon>Magnoliopsida</taxon>
        <taxon>eudicotyledons</taxon>
        <taxon>Gunneridae</taxon>
        <taxon>Pentapetalae</taxon>
        <taxon>rosids</taxon>
        <taxon>malvids</taxon>
        <taxon>Sapindales</taxon>
        <taxon>Rutaceae</taxon>
        <taxon>Aurantioideae</taxon>
        <taxon>Citrus</taxon>
    </lineage>
</organism>
<accession>A0AAP0LIC0</accession>
<protein>
    <submittedName>
        <fullName evidence="1">Uncharacterized protein</fullName>
    </submittedName>
</protein>
<reference evidence="1 2" key="1">
    <citation type="submission" date="2024-05" db="EMBL/GenBank/DDBJ databases">
        <title>Haplotype-resolved chromosome-level genome assembly of Huyou (Citrus changshanensis).</title>
        <authorList>
            <person name="Miao C."/>
            <person name="Chen W."/>
            <person name="Wu Y."/>
            <person name="Wang L."/>
            <person name="Zhao S."/>
            <person name="Grierson D."/>
            <person name="Xu C."/>
            <person name="Chen K."/>
        </authorList>
    </citation>
    <scope>NUCLEOTIDE SEQUENCE [LARGE SCALE GENOMIC DNA]</scope>
    <source>
        <strain evidence="1">01-14</strain>
        <tissue evidence="1">Leaf</tissue>
    </source>
</reference>
<dbReference type="EMBL" id="JBCGBO010000025">
    <property type="protein sequence ID" value="KAK9175646.1"/>
    <property type="molecule type" value="Genomic_DNA"/>
</dbReference>
<sequence length="92" mass="10687">MKKAFDKVSHLLKEKFRNKNKEDGASRQFDFFFLSVIGRRFGFDLVTRKDALDFKETKEGEWSMLQDMTKSSGISVLGASFKTILKLKNMLK</sequence>
<name>A0AAP0LIC0_9ROSI</name>
<dbReference type="AlphaFoldDB" id="A0AAP0LIC0"/>
<evidence type="ECO:0000313" key="1">
    <source>
        <dbReference type="EMBL" id="KAK9175646.1"/>
    </source>
</evidence>
<gene>
    <name evidence="1" type="ORF">WN944_027653</name>
</gene>
<evidence type="ECO:0000313" key="2">
    <source>
        <dbReference type="Proteomes" id="UP001428341"/>
    </source>
</evidence>
<keyword evidence="2" id="KW-1185">Reference proteome</keyword>
<proteinExistence type="predicted"/>
<comment type="caution">
    <text evidence="1">The sequence shown here is derived from an EMBL/GenBank/DDBJ whole genome shotgun (WGS) entry which is preliminary data.</text>
</comment>
<dbReference type="Proteomes" id="UP001428341">
    <property type="component" value="Unassembled WGS sequence"/>
</dbReference>